<comment type="caution">
    <text evidence="1">The sequence shown here is derived from an EMBL/GenBank/DDBJ whole genome shotgun (WGS) entry which is preliminary data.</text>
</comment>
<protein>
    <submittedName>
        <fullName evidence="1">Uncharacterized protein</fullName>
    </submittedName>
</protein>
<reference evidence="1 2" key="1">
    <citation type="submission" date="2016-03" db="EMBL/GenBank/DDBJ databases">
        <title>EvidentialGene: Evidence-directed Construction of Genes on Genomes.</title>
        <authorList>
            <person name="Gilbert D.G."/>
            <person name="Choi J.-H."/>
            <person name="Mockaitis K."/>
            <person name="Colbourne J."/>
            <person name="Pfrender M."/>
        </authorList>
    </citation>
    <scope>NUCLEOTIDE SEQUENCE [LARGE SCALE GENOMIC DNA]</scope>
    <source>
        <strain evidence="1 2">Xinb3</strain>
        <tissue evidence="1">Complete organism</tissue>
    </source>
</reference>
<sequence length="45" mass="5048">MIVKSKNGLPWWTKTLEIFPNSGSPSLVSELGVSRTTECLRYSHP</sequence>
<evidence type="ECO:0000313" key="2">
    <source>
        <dbReference type="Proteomes" id="UP000076858"/>
    </source>
</evidence>
<proteinExistence type="predicted"/>
<gene>
    <name evidence="1" type="ORF">APZ42_001262</name>
</gene>
<name>A0A164J391_9CRUS</name>
<dbReference type="AlphaFoldDB" id="A0A164J391"/>
<dbReference type="Proteomes" id="UP000076858">
    <property type="component" value="Unassembled WGS sequence"/>
</dbReference>
<organism evidence="1 2">
    <name type="scientific">Daphnia magna</name>
    <dbReference type="NCBI Taxonomy" id="35525"/>
    <lineage>
        <taxon>Eukaryota</taxon>
        <taxon>Metazoa</taxon>
        <taxon>Ecdysozoa</taxon>
        <taxon>Arthropoda</taxon>
        <taxon>Crustacea</taxon>
        <taxon>Branchiopoda</taxon>
        <taxon>Diplostraca</taxon>
        <taxon>Cladocera</taxon>
        <taxon>Anomopoda</taxon>
        <taxon>Daphniidae</taxon>
        <taxon>Daphnia</taxon>
    </lineage>
</organism>
<evidence type="ECO:0000313" key="1">
    <source>
        <dbReference type="EMBL" id="KZS01918.1"/>
    </source>
</evidence>
<keyword evidence="2" id="KW-1185">Reference proteome</keyword>
<accession>A0A164J391</accession>
<dbReference type="EMBL" id="LRGB01005847">
    <property type="protein sequence ID" value="KZS01918.1"/>
    <property type="molecule type" value="Genomic_DNA"/>
</dbReference>